<organism evidence="5 6">
    <name type="scientific">Sphaerotilus microaerophilus</name>
    <dbReference type="NCBI Taxonomy" id="2914710"/>
    <lineage>
        <taxon>Bacteria</taxon>
        <taxon>Pseudomonadati</taxon>
        <taxon>Pseudomonadota</taxon>
        <taxon>Betaproteobacteria</taxon>
        <taxon>Burkholderiales</taxon>
        <taxon>Sphaerotilaceae</taxon>
        <taxon>Sphaerotilus</taxon>
    </lineage>
</organism>
<dbReference type="PANTHER" id="PTHR45339:SF1">
    <property type="entry name" value="HYBRID SIGNAL TRANSDUCTION HISTIDINE KINASE J"/>
    <property type="match status" value="1"/>
</dbReference>
<dbReference type="Gene3D" id="3.40.50.2300">
    <property type="match status" value="1"/>
</dbReference>
<dbReference type="Proteomes" id="UP001057498">
    <property type="component" value="Chromosome"/>
</dbReference>
<dbReference type="SMART" id="SM00448">
    <property type="entry name" value="REC"/>
    <property type="match status" value="1"/>
</dbReference>
<evidence type="ECO:0000259" key="4">
    <source>
        <dbReference type="PROSITE" id="PS50110"/>
    </source>
</evidence>
<dbReference type="PANTHER" id="PTHR45339">
    <property type="entry name" value="HYBRID SIGNAL TRANSDUCTION HISTIDINE KINASE J"/>
    <property type="match status" value="1"/>
</dbReference>
<name>A0ABN6PT76_9BURK</name>
<evidence type="ECO:0000256" key="1">
    <source>
        <dbReference type="ARBA" id="ARBA00022553"/>
    </source>
</evidence>
<keyword evidence="6" id="KW-1185">Reference proteome</keyword>
<feature type="domain" description="Response regulatory" evidence="4">
    <location>
        <begin position="168"/>
        <end position="286"/>
    </location>
</feature>
<dbReference type="EMBL" id="AP025730">
    <property type="protein sequence ID" value="BDI07105.1"/>
    <property type="molecule type" value="Genomic_DNA"/>
</dbReference>
<comment type="caution">
    <text evidence="3">Lacks conserved residue(s) required for the propagation of feature annotation.</text>
</comment>
<proteinExistence type="predicted"/>
<dbReference type="PROSITE" id="PS50110">
    <property type="entry name" value="RESPONSE_REGULATORY"/>
    <property type="match status" value="1"/>
</dbReference>
<dbReference type="RefSeq" id="WP_251970329.1">
    <property type="nucleotide sequence ID" value="NZ_AP025730.1"/>
</dbReference>
<accession>A0ABN6PT76</accession>
<dbReference type="InterPro" id="IPR001789">
    <property type="entry name" value="Sig_transdc_resp-reg_receiver"/>
</dbReference>
<gene>
    <name evidence="5" type="ORF">CATMQ487_40750</name>
</gene>
<evidence type="ECO:0000313" key="5">
    <source>
        <dbReference type="EMBL" id="BDI07105.1"/>
    </source>
</evidence>
<keyword evidence="1" id="KW-0597">Phosphoprotein</keyword>
<evidence type="ECO:0000313" key="6">
    <source>
        <dbReference type="Proteomes" id="UP001057498"/>
    </source>
</evidence>
<protein>
    <recommendedName>
        <fullName evidence="4">Response regulatory domain-containing protein</fullName>
    </recommendedName>
</protein>
<evidence type="ECO:0000256" key="3">
    <source>
        <dbReference type="PROSITE-ProRule" id="PRU00169"/>
    </source>
</evidence>
<dbReference type="InterPro" id="IPR011006">
    <property type="entry name" value="CheY-like_superfamily"/>
</dbReference>
<reference evidence="5" key="1">
    <citation type="submission" date="2022-04" db="EMBL/GenBank/DDBJ databases">
        <title>Whole genome sequence of Sphaerotilus sp. FB-5.</title>
        <authorList>
            <person name="Takeda M."/>
            <person name="Narihara S."/>
            <person name="Akimoto M."/>
            <person name="Akimoto R."/>
            <person name="Nishiyashiki S."/>
            <person name="Murakami T."/>
        </authorList>
    </citation>
    <scope>NUCLEOTIDE SEQUENCE</scope>
    <source>
        <strain evidence="5">FB-5</strain>
    </source>
</reference>
<sequence>MTTVPRVAIVGFSAFERSTLESFFRLCSPGMQVVYDMAAVALCDLVVADADQPAAIYAVGRAGRVRDAVFVGGPSAPVSAGAHLARPVDALQIKRALDALAAQRVRRPAGVQGLSGATGGGAAAARPHRPSGRARQAAADALEVVQDFRGSSGFSNSVLVEGEMRLDEVLVVSASPAERRLLRDLLTRYGYRVGLAPNAEAAVESCEMKTFGFVFLGLGQDGLDSFLACRRIKRRPMLNGVAPVVVALAHRHGAIDRIRATFAGCDAYLAAPLDEDDLLRVLARHDPTFERVFEPTAPLPV</sequence>
<keyword evidence="2" id="KW-0902">Two-component regulatory system</keyword>
<dbReference type="Pfam" id="PF00072">
    <property type="entry name" value="Response_reg"/>
    <property type="match status" value="1"/>
</dbReference>
<evidence type="ECO:0000256" key="2">
    <source>
        <dbReference type="ARBA" id="ARBA00023012"/>
    </source>
</evidence>
<dbReference type="SUPFAM" id="SSF52172">
    <property type="entry name" value="CheY-like"/>
    <property type="match status" value="1"/>
</dbReference>